<sequence length="1134" mass="120478">MTNKKMIDRKELLLATGAAVLGVGTTFFGHQMSVQAAENTGTTTSTSVNTSTNSETATVDTNANSKSDPVSTKTETSPVTVDNKTVAKPATSSNLVNSPVTVVPAVIQTTTVTTGDSATTQPVSTTTPIIQPIGPSSNVNSGTESTQKVPTVTTVASISTPALKPLDTTVVKISSNSGYTDANDFTWSTDDTDNEAALTGSTASLTDNTISIPTTITVTPNGTTTGKDYAVTSIGDNAFLGNKTITSVKINNGITNIGNSAFAYSKVQNLDLTNNTTLQNIGNLAFVSDQIKQVDLPDSVENIGDNAFTYNSALQTIVLPQNLKSLGKESFAVNNGLKSVDFSKDSNLLNVGDQAFSSDQSLTSIDLSHNNQLQTLGQGAFIYDSNLSDVKLPDSLKTIDDQAFLSNVGLKSIKFGKGLTTIGKQAFTYDENLNYIDLSAAQSLNLIDDDAFEYSGLTGNLSLPDSVTTIGKRSFAGDHLTSLNLGTNLQTIGASAFAYNQLKNVLTLPDTITTVGQEAFISNQLTGVTSNTVGINLGSDAFSYNRITEILLPKVTLGKSVYNINPATQQLAAIFTDSAHTSISDYFNINIGGITEKNMEIYDPSNGVTYQNGVFTIPAGVKSFNFGWSLSPMLPGDAGYSGIYDVVLDDPNIKVINTSIPTGTSWSFSDNFISATTPDGIDVPLAKMTVAIIDPSGKAVETIDTTQIGNYQVTYSYGNEKNTVIVTVYKRNGVVGISGTQTTTYNGQSQALDVSHYQIILSDGTIYQLQAGDLALTDEAKNAGSYGVTLTTQGLDNIEKVGQDNLYSWRTDSGTASFVINKAPVIIQANDATKISGQTDPQLSAAVTLPSDLVNGDPVIYTITRQTGEAVGNYPVIILFDATKNPNYQIQVENGTFKITPNHQTINGSDYTMYIGDPMPTATDFKASATDDNGQELPVMIDLSQAKLDQVGVYPVKLSTTDAQTKNIQLTVLNRSSGGSSSTNGMAANPPQDDQSVEPTVPETPVEPSEPEKVQPSEPEVLKPTTSTPSDSEKGQVTQKTSFSNNKIPVNYPSRQIIISGEIYYVPNENKLVGQIVKPKATSQVDELTGDQNVNDPNVLPQMSNEKGTFESVIGWIIGLLTLLGIDLKKHRKI</sequence>
<dbReference type="Pfam" id="PF18676">
    <property type="entry name" value="MBG_2"/>
    <property type="match status" value="1"/>
</dbReference>
<feature type="compositionally biased region" description="Polar residues" evidence="1">
    <location>
        <begin position="121"/>
        <end position="146"/>
    </location>
</feature>
<organism evidence="4">
    <name type="scientific">Companilactobacillus formosensis</name>
    <dbReference type="NCBI Taxonomy" id="1617889"/>
    <lineage>
        <taxon>Bacteria</taxon>
        <taxon>Bacillati</taxon>
        <taxon>Bacillota</taxon>
        <taxon>Bacilli</taxon>
        <taxon>Lactobacillales</taxon>
        <taxon>Lactobacillaceae</taxon>
        <taxon>Companilactobacillus</taxon>
    </lineage>
</organism>
<accession>A0A2P4R6J3</accession>
<feature type="domain" description="MBG" evidence="3">
    <location>
        <begin position="826"/>
        <end position="897"/>
    </location>
</feature>
<feature type="compositionally biased region" description="Low complexity" evidence="1">
    <location>
        <begin position="38"/>
        <end position="59"/>
    </location>
</feature>
<feature type="compositionally biased region" description="Polar residues" evidence="1">
    <location>
        <begin position="1024"/>
        <end position="1046"/>
    </location>
</feature>
<dbReference type="Pfam" id="PF13306">
    <property type="entry name" value="LRR_5"/>
    <property type="match status" value="2"/>
</dbReference>
<dbReference type="InterPro" id="IPR053139">
    <property type="entry name" value="Surface_bspA-like"/>
</dbReference>
<feature type="compositionally biased region" description="Polar residues" evidence="1">
    <location>
        <begin position="60"/>
        <end position="83"/>
    </location>
</feature>
<dbReference type="InterPro" id="IPR032675">
    <property type="entry name" value="LRR_dom_sf"/>
</dbReference>
<feature type="region of interest" description="Disordered" evidence="1">
    <location>
        <begin position="38"/>
        <end position="92"/>
    </location>
</feature>
<evidence type="ECO:0000259" key="2">
    <source>
        <dbReference type="Pfam" id="PF07523"/>
    </source>
</evidence>
<feature type="compositionally biased region" description="Low complexity" evidence="1">
    <location>
        <begin position="997"/>
        <end position="1007"/>
    </location>
</feature>
<dbReference type="PANTHER" id="PTHR45661:SF3">
    <property type="entry name" value="IG-LIKE DOMAIN-CONTAINING PROTEIN"/>
    <property type="match status" value="1"/>
</dbReference>
<evidence type="ECO:0000256" key="1">
    <source>
        <dbReference type="SAM" id="MobiDB-lite"/>
    </source>
</evidence>
<dbReference type="InterPro" id="IPR022038">
    <property type="entry name" value="Ig-like_bact"/>
</dbReference>
<gene>
    <name evidence="4" type="ORF">C2R26_06270</name>
</gene>
<dbReference type="Gene3D" id="2.60.40.10">
    <property type="entry name" value="Immunoglobulins"/>
    <property type="match status" value="1"/>
</dbReference>
<dbReference type="SUPFAM" id="SSF52058">
    <property type="entry name" value="L domain-like"/>
    <property type="match status" value="1"/>
</dbReference>
<evidence type="ECO:0000259" key="3">
    <source>
        <dbReference type="Pfam" id="PF18676"/>
    </source>
</evidence>
<reference evidence="4" key="1">
    <citation type="submission" date="2018-01" db="EMBL/GenBank/DDBJ databases">
        <title>Genome sequnecing of Lactobacillus formosensis KACC 18721.</title>
        <authorList>
            <person name="Kim S.-J."/>
            <person name="Heo J."/>
        </authorList>
    </citation>
    <scope>NUCLEOTIDE SEQUENCE</scope>
    <source>
        <strain evidence="4">KACC 18721</strain>
    </source>
</reference>
<feature type="domain" description="Ig-like" evidence="2">
    <location>
        <begin position="657"/>
        <end position="728"/>
    </location>
</feature>
<dbReference type="PANTHER" id="PTHR45661">
    <property type="entry name" value="SURFACE ANTIGEN"/>
    <property type="match status" value="1"/>
</dbReference>
<evidence type="ECO:0008006" key="5">
    <source>
        <dbReference type="Google" id="ProtNLM"/>
    </source>
</evidence>
<dbReference type="AlphaFoldDB" id="A0A2P4R6J3"/>
<proteinExistence type="predicted"/>
<dbReference type="InterPro" id="IPR013783">
    <property type="entry name" value="Ig-like_fold"/>
</dbReference>
<dbReference type="InterPro" id="IPR041286">
    <property type="entry name" value="MBG_2"/>
</dbReference>
<dbReference type="Gene3D" id="3.10.430.110">
    <property type="match status" value="1"/>
</dbReference>
<comment type="caution">
    <text evidence="4">The sequence shown here is derived from an EMBL/GenBank/DDBJ whole genome shotgun (WGS) entry which is preliminary data.</text>
</comment>
<dbReference type="Gene3D" id="3.80.10.10">
    <property type="entry name" value="Ribonuclease Inhibitor"/>
    <property type="match status" value="2"/>
</dbReference>
<dbReference type="Pfam" id="PF07523">
    <property type="entry name" value="Big_3"/>
    <property type="match status" value="1"/>
</dbReference>
<feature type="region of interest" description="Disordered" evidence="1">
    <location>
        <begin position="115"/>
        <end position="146"/>
    </location>
</feature>
<feature type="region of interest" description="Disordered" evidence="1">
    <location>
        <begin position="973"/>
        <end position="1046"/>
    </location>
</feature>
<dbReference type="InterPro" id="IPR026906">
    <property type="entry name" value="LRR_5"/>
</dbReference>
<evidence type="ECO:0000313" key="4">
    <source>
        <dbReference type="EMBL" id="POH36830.1"/>
    </source>
</evidence>
<name>A0A2P4R6J3_9LACO</name>
<protein>
    <recommendedName>
        <fullName evidence="5">Leucine-rich repeat domain-containing protein</fullName>
    </recommendedName>
</protein>
<dbReference type="EMBL" id="PPWZ01000043">
    <property type="protein sequence ID" value="POH36830.1"/>
    <property type="molecule type" value="Genomic_DNA"/>
</dbReference>